<keyword evidence="7" id="KW-0732">Signal</keyword>
<keyword evidence="5" id="KW-0862">Zinc</keyword>
<evidence type="ECO:0000256" key="3">
    <source>
        <dbReference type="ARBA" id="ARBA00022723"/>
    </source>
</evidence>
<evidence type="ECO:0000256" key="2">
    <source>
        <dbReference type="ARBA" id="ARBA00022670"/>
    </source>
</evidence>
<evidence type="ECO:0000256" key="6">
    <source>
        <dbReference type="ARBA" id="ARBA00023049"/>
    </source>
</evidence>
<dbReference type="InterPro" id="IPR000718">
    <property type="entry name" value="Peptidase_M13"/>
</dbReference>
<evidence type="ECO:0000256" key="5">
    <source>
        <dbReference type="ARBA" id="ARBA00022833"/>
    </source>
</evidence>
<dbReference type="GO" id="GO:0004222">
    <property type="term" value="F:metalloendopeptidase activity"/>
    <property type="evidence" value="ECO:0007669"/>
    <property type="project" value="InterPro"/>
</dbReference>
<organism evidence="10 11">
    <name type="scientific">Actinia tenebrosa</name>
    <name type="common">Australian red waratah sea anemone</name>
    <dbReference type="NCBI Taxonomy" id="6105"/>
    <lineage>
        <taxon>Eukaryota</taxon>
        <taxon>Metazoa</taxon>
        <taxon>Cnidaria</taxon>
        <taxon>Anthozoa</taxon>
        <taxon>Hexacorallia</taxon>
        <taxon>Actiniaria</taxon>
        <taxon>Actiniidae</taxon>
        <taxon>Actinia</taxon>
    </lineage>
</organism>
<dbReference type="InParanoid" id="A0A6P8IE76"/>
<accession>A0A6P8IE76</accession>
<dbReference type="KEGG" id="aten:116300271"/>
<dbReference type="Pfam" id="PF01431">
    <property type="entry name" value="Peptidase_M13"/>
    <property type="match status" value="1"/>
</dbReference>
<dbReference type="InterPro" id="IPR008753">
    <property type="entry name" value="Peptidase_M13_N"/>
</dbReference>
<dbReference type="InterPro" id="IPR024079">
    <property type="entry name" value="MetalloPept_cat_dom_sf"/>
</dbReference>
<dbReference type="Pfam" id="PF05649">
    <property type="entry name" value="Peptidase_M13_N"/>
    <property type="match status" value="1"/>
</dbReference>
<evidence type="ECO:0000259" key="9">
    <source>
        <dbReference type="Pfam" id="PF05649"/>
    </source>
</evidence>
<dbReference type="RefSeq" id="XP_031564967.1">
    <property type="nucleotide sequence ID" value="XM_031709107.1"/>
</dbReference>
<dbReference type="PANTHER" id="PTHR11733">
    <property type="entry name" value="ZINC METALLOPROTEASE FAMILY M13 NEPRILYSIN-RELATED"/>
    <property type="match status" value="1"/>
</dbReference>
<feature type="domain" description="Peptidase M13 N-terminal" evidence="9">
    <location>
        <begin position="97"/>
        <end position="487"/>
    </location>
</feature>
<dbReference type="InterPro" id="IPR018497">
    <property type="entry name" value="Peptidase_M13_C"/>
</dbReference>
<dbReference type="OrthoDB" id="6475849at2759"/>
<sequence length="765" mass="86727">MGRMMNGGSGGRQENKRWSLIHGPRLLEFLLMISMIHVAASQNKMNTLDQGLNKIRSPRYVKTAGKTNTQSSRVCYTKEFIEAAEQIKSSMNTSVDPCDDFHGYACGLWPKNNILPPGYTYYDVLNKIYLKTEEYKKSILENGTIEVNGMSREVKDMPSDLYKSCINLTAIENLGDAPLRERIVELGGWNMIGNWNEDMWDFEKTLLSIHKAAYGGPVFSVAIVPDGKDITKKSLSIDQAGPALGKEEYLNLSSKEILAYKQLIIDVVVLLGGDANTTAKKADEIIDFEAKLANVSQTVAEIQESLSINVTLEQLQQEVPEFHWNDYLNSMIAPSSSTMNKTELIFVPSLSYLKKAMKIVQNTSKSVLANYMIWYVIRTEVKWLSAPFRNATFKYNQVTVGTTSEQERWKKCVGEVDGSFSDVIAVAYVNEYHTRFTRPISMAKEMFNDTIQAFKENVISSVTWLDNATKRAVLEKADAMGIFVGFPDYMLNSTKIAKLFEKYRGQTIEIQTYFKNKISIFKHSQHRMLADFRKPLDNSIWFMSPLDGNAAYDLSLNIVSIPAAILQPPIFFPDELLRAYSLGSFGSVIAHEVMHGFGKLGRSFDKDGKTRNWWSKKSVQEFYKRVDCYETQFSAYKILGKWPINGKDTAEENVADDGSLKIALKLYYDWADRHATGFDTWRLPGLNFTNEQLFYIGFAQTFCSSATLETRHFNSLDASHADEKFRIIGTLANSCEFANAFKCKINSPMNPVKKCYLWSKEGPLF</sequence>
<name>A0A6P8IE76_ACTTE</name>
<dbReference type="CDD" id="cd08662">
    <property type="entry name" value="M13"/>
    <property type="match status" value="1"/>
</dbReference>
<keyword evidence="2" id="KW-0645">Protease</keyword>
<dbReference type="GO" id="GO:0016485">
    <property type="term" value="P:protein processing"/>
    <property type="evidence" value="ECO:0007669"/>
    <property type="project" value="TreeGrafter"/>
</dbReference>
<evidence type="ECO:0000259" key="8">
    <source>
        <dbReference type="Pfam" id="PF01431"/>
    </source>
</evidence>
<keyword evidence="3" id="KW-0479">Metal-binding</keyword>
<gene>
    <name evidence="11" type="primary">LOC116300271</name>
</gene>
<dbReference type="AlphaFoldDB" id="A0A6P8IE76"/>
<dbReference type="InterPro" id="IPR042089">
    <property type="entry name" value="Peptidase_M13_dom_2"/>
</dbReference>
<dbReference type="GeneID" id="116300271"/>
<dbReference type="Gene3D" id="1.10.1380.10">
    <property type="entry name" value="Neutral endopeptidase , domain2"/>
    <property type="match status" value="1"/>
</dbReference>
<protein>
    <submittedName>
        <fullName evidence="11">Endothelin-converting enzyme 1-like</fullName>
    </submittedName>
</protein>
<comment type="cofactor">
    <cofactor evidence="1">
        <name>Zn(2+)</name>
        <dbReference type="ChEBI" id="CHEBI:29105"/>
    </cofactor>
</comment>
<dbReference type="Gene3D" id="3.40.390.10">
    <property type="entry name" value="Collagenase (Catalytic Domain)"/>
    <property type="match status" value="1"/>
</dbReference>
<evidence type="ECO:0000313" key="10">
    <source>
        <dbReference type="Proteomes" id="UP000515163"/>
    </source>
</evidence>
<feature type="chain" id="PRO_5027969744" evidence="7">
    <location>
        <begin position="42"/>
        <end position="765"/>
    </location>
</feature>
<reference evidence="11" key="1">
    <citation type="submission" date="2025-08" db="UniProtKB">
        <authorList>
            <consortium name="RefSeq"/>
        </authorList>
    </citation>
    <scope>IDENTIFICATION</scope>
</reference>
<evidence type="ECO:0000256" key="7">
    <source>
        <dbReference type="SAM" id="SignalP"/>
    </source>
</evidence>
<dbReference type="Proteomes" id="UP000515163">
    <property type="component" value="Unplaced"/>
</dbReference>
<dbReference type="PANTHER" id="PTHR11733:SF240">
    <property type="entry name" value="GH14155P-RELATED"/>
    <property type="match status" value="1"/>
</dbReference>
<dbReference type="GO" id="GO:0046872">
    <property type="term" value="F:metal ion binding"/>
    <property type="evidence" value="ECO:0007669"/>
    <property type="project" value="UniProtKB-KW"/>
</dbReference>
<dbReference type="SUPFAM" id="SSF55486">
    <property type="entry name" value="Metalloproteases ('zincins'), catalytic domain"/>
    <property type="match status" value="1"/>
</dbReference>
<evidence type="ECO:0000256" key="1">
    <source>
        <dbReference type="ARBA" id="ARBA00001947"/>
    </source>
</evidence>
<feature type="domain" description="Peptidase M13 C-terminal" evidence="8">
    <location>
        <begin position="549"/>
        <end position="756"/>
    </location>
</feature>
<keyword evidence="6" id="KW-0482">Metalloprotease</keyword>
<proteinExistence type="predicted"/>
<keyword evidence="4" id="KW-0378">Hydrolase</keyword>
<evidence type="ECO:0000256" key="4">
    <source>
        <dbReference type="ARBA" id="ARBA00022801"/>
    </source>
</evidence>
<evidence type="ECO:0000313" key="11">
    <source>
        <dbReference type="RefSeq" id="XP_031564967.1"/>
    </source>
</evidence>
<dbReference type="GO" id="GO:0005886">
    <property type="term" value="C:plasma membrane"/>
    <property type="evidence" value="ECO:0007669"/>
    <property type="project" value="TreeGrafter"/>
</dbReference>
<feature type="signal peptide" evidence="7">
    <location>
        <begin position="1"/>
        <end position="41"/>
    </location>
</feature>
<keyword evidence="10" id="KW-1185">Reference proteome</keyword>
<dbReference type="PRINTS" id="PR00786">
    <property type="entry name" value="NEPRILYSIN"/>
</dbReference>
<dbReference type="PROSITE" id="PS51885">
    <property type="entry name" value="NEPRILYSIN"/>
    <property type="match status" value="1"/>
</dbReference>